<gene>
    <name evidence="4" type="ORF">BRENAR_LOCUS4832</name>
</gene>
<dbReference type="AlphaFoldDB" id="A0A448YT74"/>
<evidence type="ECO:0000313" key="5">
    <source>
        <dbReference type="Proteomes" id="UP000290900"/>
    </source>
</evidence>
<dbReference type="OrthoDB" id="2507562at2759"/>
<feature type="compositionally biased region" description="Low complexity" evidence="2">
    <location>
        <begin position="256"/>
        <end position="265"/>
    </location>
</feature>
<organism evidence="4 5">
    <name type="scientific">Brettanomyces naardenensis</name>
    <name type="common">Yeast</name>
    <dbReference type="NCBI Taxonomy" id="13370"/>
    <lineage>
        <taxon>Eukaryota</taxon>
        <taxon>Fungi</taxon>
        <taxon>Dikarya</taxon>
        <taxon>Ascomycota</taxon>
        <taxon>Saccharomycotina</taxon>
        <taxon>Pichiomycetes</taxon>
        <taxon>Pichiales</taxon>
        <taxon>Pichiaceae</taxon>
        <taxon>Brettanomyces</taxon>
    </lineage>
</organism>
<accession>A0A448YT74</accession>
<feature type="compositionally biased region" description="Polar residues" evidence="2">
    <location>
        <begin position="162"/>
        <end position="184"/>
    </location>
</feature>
<feature type="region of interest" description="Disordered" evidence="2">
    <location>
        <begin position="303"/>
        <end position="331"/>
    </location>
</feature>
<reference evidence="4 5" key="1">
    <citation type="submission" date="2018-12" db="EMBL/GenBank/DDBJ databases">
        <authorList>
            <person name="Tiukova I."/>
            <person name="Dainat J."/>
        </authorList>
    </citation>
    <scope>NUCLEOTIDE SEQUENCE [LARGE SCALE GENOMIC DNA]</scope>
</reference>
<name>A0A448YT74_BRENA</name>
<proteinExistence type="predicted"/>
<feature type="region of interest" description="Disordered" evidence="2">
    <location>
        <begin position="203"/>
        <end position="227"/>
    </location>
</feature>
<dbReference type="Gene3D" id="1.10.10.60">
    <property type="entry name" value="Homeodomain-like"/>
    <property type="match status" value="1"/>
</dbReference>
<dbReference type="STRING" id="13370.A0A448YT74"/>
<feature type="region of interest" description="Disordered" evidence="2">
    <location>
        <begin position="241"/>
        <end position="275"/>
    </location>
</feature>
<dbReference type="Proteomes" id="UP000290900">
    <property type="component" value="Unassembled WGS sequence"/>
</dbReference>
<dbReference type="Pfam" id="PF03221">
    <property type="entry name" value="HTH_Tnp_Tc5"/>
    <property type="match status" value="1"/>
</dbReference>
<feature type="region of interest" description="Disordered" evidence="2">
    <location>
        <begin position="137"/>
        <end position="184"/>
    </location>
</feature>
<sequence length="397" mass="45190">MIIDHFRKSDKPQSETVQFFKDKYAISTSSFSDWLKSEDELRRRLREATQTDKLTGISLKSAKRRPTYKYKEINEAMHRAVEERRAQGLAISESYLRQCWVRLAPRCGIDDPKRRMIFSHGWLSNFKKRHGLTKRSLKGVRENGEEAVEEEAAVAAAVEGRSPNSPATSTSGGSSEANSLNNNVAPTQSTSVELTGMLARQTGPYDYSYENDEGREGRSGQGRKQQGMQIPRNPQLLLQNQLQGQLQRSTHMQSVQAQATTTTQANSQPPINSYMPLESRFSYGAIIGNQQPPQLPSFSRQIHHSTATQLTSSSTQPPSQETDLAEDGTNQFDRKVDIQDMEKFIFIYSERFFLQYGYQFRRSHELFNKLKSMFMEEKFANSSRGSAVDELFGRRRA</sequence>
<dbReference type="InterPro" id="IPR009057">
    <property type="entry name" value="Homeodomain-like_sf"/>
</dbReference>
<protein>
    <submittedName>
        <fullName evidence="4">DEKNAAC105434</fullName>
    </submittedName>
</protein>
<feature type="compositionally biased region" description="Low complexity" evidence="2">
    <location>
        <begin position="305"/>
        <end position="322"/>
    </location>
</feature>
<dbReference type="PANTHER" id="PTHR19303">
    <property type="entry name" value="TRANSPOSON"/>
    <property type="match status" value="1"/>
</dbReference>
<dbReference type="GO" id="GO:0005634">
    <property type="term" value="C:nucleus"/>
    <property type="evidence" value="ECO:0007669"/>
    <property type="project" value="TreeGrafter"/>
</dbReference>
<dbReference type="InterPro" id="IPR006600">
    <property type="entry name" value="HTH_CenpB_DNA-bd_dom"/>
</dbReference>
<dbReference type="InterPro" id="IPR050863">
    <property type="entry name" value="CenT-Element_Derived"/>
</dbReference>
<feature type="domain" description="HTH CENPB-type" evidence="3">
    <location>
        <begin position="61"/>
        <end position="136"/>
    </location>
</feature>
<evidence type="ECO:0000256" key="1">
    <source>
        <dbReference type="ARBA" id="ARBA00023125"/>
    </source>
</evidence>
<evidence type="ECO:0000313" key="4">
    <source>
        <dbReference type="EMBL" id="VEU24103.1"/>
    </source>
</evidence>
<dbReference type="SUPFAM" id="SSF46689">
    <property type="entry name" value="Homeodomain-like"/>
    <property type="match status" value="1"/>
</dbReference>
<evidence type="ECO:0000256" key="2">
    <source>
        <dbReference type="SAM" id="MobiDB-lite"/>
    </source>
</evidence>
<dbReference type="EMBL" id="CAACVR010000075">
    <property type="protein sequence ID" value="VEU24103.1"/>
    <property type="molecule type" value="Genomic_DNA"/>
</dbReference>
<keyword evidence="5" id="KW-1185">Reference proteome</keyword>
<dbReference type="GO" id="GO:0003677">
    <property type="term" value="F:DNA binding"/>
    <property type="evidence" value="ECO:0007669"/>
    <property type="project" value="UniProtKB-KW"/>
</dbReference>
<evidence type="ECO:0000259" key="3">
    <source>
        <dbReference type="PROSITE" id="PS51253"/>
    </source>
</evidence>
<dbReference type="InParanoid" id="A0A448YT74"/>
<dbReference type="SMART" id="SM00674">
    <property type="entry name" value="CENPB"/>
    <property type="match status" value="1"/>
</dbReference>
<dbReference type="PROSITE" id="PS51253">
    <property type="entry name" value="HTH_CENPB"/>
    <property type="match status" value="1"/>
</dbReference>
<keyword evidence="1" id="KW-0238">DNA-binding</keyword>
<dbReference type="PANTHER" id="PTHR19303:SF73">
    <property type="entry name" value="PROTEIN PDC2"/>
    <property type="match status" value="1"/>
</dbReference>